<reference evidence="4" key="2">
    <citation type="submission" date="2015-01" db="EMBL/GenBank/DDBJ databases">
        <title>Evolutionary Origins and Diversification of the Mycorrhizal Mutualists.</title>
        <authorList>
            <consortium name="DOE Joint Genome Institute"/>
            <consortium name="Mycorrhizal Genomics Consortium"/>
            <person name="Kohler A."/>
            <person name="Kuo A."/>
            <person name="Nagy L.G."/>
            <person name="Floudas D."/>
            <person name="Copeland A."/>
            <person name="Barry K.W."/>
            <person name="Cichocki N."/>
            <person name="Veneault-Fourrey C."/>
            <person name="LaButti K."/>
            <person name="Lindquist E.A."/>
            <person name="Lipzen A."/>
            <person name="Lundell T."/>
            <person name="Morin E."/>
            <person name="Murat C."/>
            <person name="Riley R."/>
            <person name="Ohm R."/>
            <person name="Sun H."/>
            <person name="Tunlid A."/>
            <person name="Henrissat B."/>
            <person name="Grigoriev I.V."/>
            <person name="Hibbett D.S."/>
            <person name="Martin F."/>
        </authorList>
    </citation>
    <scope>NUCLEOTIDE SEQUENCE [LARGE SCALE GENOMIC DNA]</scope>
    <source>
        <strain evidence="4">F 1598</strain>
    </source>
</reference>
<keyword evidence="4" id="KW-1185">Reference proteome</keyword>
<dbReference type="NCBIfam" id="TIGR02464">
    <property type="entry name" value="ribofla_fusion"/>
    <property type="match status" value="1"/>
</dbReference>
<evidence type="ECO:0000256" key="1">
    <source>
        <dbReference type="SAM" id="Coils"/>
    </source>
</evidence>
<proteinExistence type="predicted"/>
<dbReference type="InParanoid" id="A0A0C3AGQ1"/>
<dbReference type="Pfam" id="PF08719">
    <property type="entry name" value="NADAR"/>
    <property type="match status" value="1"/>
</dbReference>
<accession>A0A0C3AGQ1</accession>
<dbReference type="InterPro" id="IPR012816">
    <property type="entry name" value="NADAR"/>
</dbReference>
<sequence>MNTPDEDVLEVLKDANEWLSADGNDLNSTQSLRAAVKALNQYRTAQQTLADKRTECENLKRELSNLQRSPVRRNVTDRLPHVSVRHQILFSQRNCLYYEFTNFSLRPISYRGKMYPTSLHLYESFKFQKHRPDLAEHIRLRCSSPDDALLEARRFQSVMRSDWMNVNIQKMDETLWHKFTQHSDLKYQLFLTGDAELILDSNKDGFWGVGADRRGRNELGKALERLRTKLRGS</sequence>
<dbReference type="STRING" id="765440.A0A0C3AGQ1"/>
<gene>
    <name evidence="3" type="ORF">PILCRDRAFT_734998</name>
</gene>
<evidence type="ECO:0000313" key="3">
    <source>
        <dbReference type="EMBL" id="KIM72983.1"/>
    </source>
</evidence>
<dbReference type="EMBL" id="KN833098">
    <property type="protein sequence ID" value="KIM72983.1"/>
    <property type="molecule type" value="Genomic_DNA"/>
</dbReference>
<dbReference type="HOGENOM" id="CLU_084247_3_0_1"/>
<dbReference type="CDD" id="cd15457">
    <property type="entry name" value="NADAR"/>
    <property type="match status" value="1"/>
</dbReference>
<protein>
    <recommendedName>
        <fullName evidence="2">NADAR domain-containing protein</fullName>
    </recommendedName>
</protein>
<dbReference type="Gene3D" id="1.10.357.40">
    <property type="entry name" value="YbiA-like"/>
    <property type="match status" value="1"/>
</dbReference>
<evidence type="ECO:0000259" key="2">
    <source>
        <dbReference type="Pfam" id="PF08719"/>
    </source>
</evidence>
<dbReference type="AlphaFoldDB" id="A0A0C3AGQ1"/>
<feature type="domain" description="NADAR" evidence="2">
    <location>
        <begin position="92"/>
        <end position="231"/>
    </location>
</feature>
<dbReference type="OrthoDB" id="206452at2759"/>
<organism evidence="3 4">
    <name type="scientific">Piloderma croceum (strain F 1598)</name>
    <dbReference type="NCBI Taxonomy" id="765440"/>
    <lineage>
        <taxon>Eukaryota</taxon>
        <taxon>Fungi</taxon>
        <taxon>Dikarya</taxon>
        <taxon>Basidiomycota</taxon>
        <taxon>Agaricomycotina</taxon>
        <taxon>Agaricomycetes</taxon>
        <taxon>Agaricomycetidae</taxon>
        <taxon>Atheliales</taxon>
        <taxon>Atheliaceae</taxon>
        <taxon>Piloderma</taxon>
    </lineage>
</organism>
<evidence type="ECO:0000313" key="4">
    <source>
        <dbReference type="Proteomes" id="UP000054166"/>
    </source>
</evidence>
<keyword evidence="1" id="KW-0175">Coiled coil</keyword>
<dbReference type="Proteomes" id="UP000054166">
    <property type="component" value="Unassembled WGS sequence"/>
</dbReference>
<name>A0A0C3AGQ1_PILCF</name>
<feature type="coiled-coil region" evidence="1">
    <location>
        <begin position="42"/>
        <end position="69"/>
    </location>
</feature>
<reference evidence="3 4" key="1">
    <citation type="submission" date="2014-04" db="EMBL/GenBank/DDBJ databases">
        <authorList>
            <consortium name="DOE Joint Genome Institute"/>
            <person name="Kuo A."/>
            <person name="Tarkka M."/>
            <person name="Buscot F."/>
            <person name="Kohler A."/>
            <person name="Nagy L.G."/>
            <person name="Floudas D."/>
            <person name="Copeland A."/>
            <person name="Barry K.W."/>
            <person name="Cichocki N."/>
            <person name="Veneault-Fourrey C."/>
            <person name="LaButti K."/>
            <person name="Lindquist E.A."/>
            <person name="Lipzen A."/>
            <person name="Lundell T."/>
            <person name="Morin E."/>
            <person name="Murat C."/>
            <person name="Sun H."/>
            <person name="Tunlid A."/>
            <person name="Henrissat B."/>
            <person name="Grigoriev I.V."/>
            <person name="Hibbett D.S."/>
            <person name="Martin F."/>
            <person name="Nordberg H.P."/>
            <person name="Cantor M.N."/>
            <person name="Hua S.X."/>
        </authorList>
    </citation>
    <scope>NUCLEOTIDE SEQUENCE [LARGE SCALE GENOMIC DNA]</scope>
    <source>
        <strain evidence="3 4">F 1598</strain>
    </source>
</reference>
<dbReference type="SUPFAM" id="SSF143990">
    <property type="entry name" value="YbiA-like"/>
    <property type="match status" value="1"/>
</dbReference>
<dbReference type="InterPro" id="IPR037238">
    <property type="entry name" value="YbiA-like_sf"/>
</dbReference>